<keyword evidence="8" id="KW-1185">Reference proteome</keyword>
<dbReference type="InterPro" id="IPR036249">
    <property type="entry name" value="Thioredoxin-like_sf"/>
</dbReference>
<evidence type="ECO:0000256" key="3">
    <source>
        <dbReference type="PIRSR" id="PIRSR603782-1"/>
    </source>
</evidence>
<keyword evidence="5" id="KW-1133">Transmembrane helix</keyword>
<feature type="binding site" evidence="3">
    <location>
        <position position="171"/>
    </location>
    <ligand>
        <name>Cu cation</name>
        <dbReference type="ChEBI" id="CHEBI:23378"/>
    </ligand>
</feature>
<feature type="binding site" evidence="3">
    <location>
        <position position="82"/>
    </location>
    <ligand>
        <name>Cu cation</name>
        <dbReference type="ChEBI" id="CHEBI:23378"/>
    </ligand>
</feature>
<dbReference type="RefSeq" id="WP_188405004.1">
    <property type="nucleotide sequence ID" value="NZ_BMGL01000002.1"/>
</dbReference>
<dbReference type="AlphaFoldDB" id="A0A916ZNW5"/>
<sequence length="228" mass="26241">MKNKSYIGISFIVLIFGIWAVKEYSSRYSVEELAYLEVENENGVPIKRKAPEFELINQDADTITHEFYKGKVYVVEFFFATCPTICPIMNENLVEIQNEFYGNMDFGIASFTINPEHDTPEVLKEYMQKKGAKHANWNMLTGNRDQIYKIAREGFNAYAAENKDAPGGFEHAGYFALVDQDGYLRSRRDKNGNPILYYQGSIPFNEPDQNDGNEQQIDILIEDIKKLL</sequence>
<proteinExistence type="inferred from homology"/>
<dbReference type="GO" id="GO:0046872">
    <property type="term" value="F:metal ion binding"/>
    <property type="evidence" value="ECO:0007669"/>
    <property type="project" value="UniProtKB-KW"/>
</dbReference>
<evidence type="ECO:0000256" key="5">
    <source>
        <dbReference type="SAM" id="Phobius"/>
    </source>
</evidence>
<evidence type="ECO:0000256" key="4">
    <source>
        <dbReference type="PIRSR" id="PIRSR603782-2"/>
    </source>
</evidence>
<keyword evidence="2 3" id="KW-0186">Copper</keyword>
<dbReference type="EMBL" id="BMGL01000002">
    <property type="protein sequence ID" value="GGE04842.1"/>
    <property type="molecule type" value="Genomic_DNA"/>
</dbReference>
<accession>A0A916ZNW5</accession>
<comment type="similarity">
    <text evidence="1">Belongs to the SCO1/2 family.</text>
</comment>
<keyword evidence="4" id="KW-1015">Disulfide bond</keyword>
<name>A0A916ZNW5_9FLAO</name>
<dbReference type="Gene3D" id="3.40.30.10">
    <property type="entry name" value="Glutaredoxin"/>
    <property type="match status" value="1"/>
</dbReference>
<dbReference type="PROSITE" id="PS51352">
    <property type="entry name" value="THIOREDOXIN_2"/>
    <property type="match status" value="1"/>
</dbReference>
<organism evidence="7 8">
    <name type="scientific">Psychroflexus salis</name>
    <dbReference type="NCBI Taxonomy" id="1526574"/>
    <lineage>
        <taxon>Bacteria</taxon>
        <taxon>Pseudomonadati</taxon>
        <taxon>Bacteroidota</taxon>
        <taxon>Flavobacteriia</taxon>
        <taxon>Flavobacteriales</taxon>
        <taxon>Flavobacteriaceae</taxon>
        <taxon>Psychroflexus</taxon>
    </lineage>
</organism>
<keyword evidence="5" id="KW-0812">Transmembrane</keyword>
<evidence type="ECO:0000256" key="1">
    <source>
        <dbReference type="ARBA" id="ARBA00010996"/>
    </source>
</evidence>
<dbReference type="Proteomes" id="UP000599688">
    <property type="component" value="Unassembled WGS sequence"/>
</dbReference>
<keyword evidence="5" id="KW-0472">Membrane</keyword>
<feature type="disulfide bond" description="Redox-active" evidence="4">
    <location>
        <begin position="82"/>
        <end position="86"/>
    </location>
</feature>
<dbReference type="InterPro" id="IPR003782">
    <property type="entry name" value="SCO1/SenC"/>
</dbReference>
<feature type="transmembrane region" description="Helical" evidence="5">
    <location>
        <begin position="6"/>
        <end position="21"/>
    </location>
</feature>
<dbReference type="CDD" id="cd02968">
    <property type="entry name" value="SCO"/>
    <property type="match status" value="1"/>
</dbReference>
<dbReference type="Pfam" id="PF02630">
    <property type="entry name" value="SCO1-SenC"/>
    <property type="match status" value="1"/>
</dbReference>
<feature type="binding site" evidence="3">
    <location>
        <position position="86"/>
    </location>
    <ligand>
        <name>Cu cation</name>
        <dbReference type="ChEBI" id="CHEBI:23378"/>
    </ligand>
</feature>
<reference evidence="7 8" key="1">
    <citation type="journal article" date="2014" name="Int. J. Syst. Evol. Microbiol.">
        <title>Complete genome sequence of Corynebacterium casei LMG S-19264T (=DSM 44701T), isolated from a smear-ripened cheese.</title>
        <authorList>
            <consortium name="US DOE Joint Genome Institute (JGI-PGF)"/>
            <person name="Walter F."/>
            <person name="Albersmeier A."/>
            <person name="Kalinowski J."/>
            <person name="Ruckert C."/>
        </authorList>
    </citation>
    <scope>NUCLEOTIDE SEQUENCE [LARGE SCALE GENOMIC DNA]</scope>
    <source>
        <strain evidence="7 8">CGMCC 1.12925</strain>
    </source>
</reference>
<evidence type="ECO:0000313" key="7">
    <source>
        <dbReference type="EMBL" id="GGE04842.1"/>
    </source>
</evidence>
<evidence type="ECO:0000313" key="8">
    <source>
        <dbReference type="Proteomes" id="UP000599688"/>
    </source>
</evidence>
<keyword evidence="3" id="KW-0479">Metal-binding</keyword>
<feature type="domain" description="Thioredoxin" evidence="6">
    <location>
        <begin position="44"/>
        <end position="222"/>
    </location>
</feature>
<gene>
    <name evidence="7" type="primary">ypmQ</name>
    <name evidence="7" type="ORF">GCM10010831_03060</name>
</gene>
<dbReference type="SUPFAM" id="SSF52833">
    <property type="entry name" value="Thioredoxin-like"/>
    <property type="match status" value="1"/>
</dbReference>
<dbReference type="InterPro" id="IPR013766">
    <property type="entry name" value="Thioredoxin_domain"/>
</dbReference>
<dbReference type="PANTHER" id="PTHR12151:SF25">
    <property type="entry name" value="LINALOOL DEHYDRATASE_ISOMERASE DOMAIN-CONTAINING PROTEIN"/>
    <property type="match status" value="1"/>
</dbReference>
<comment type="caution">
    <text evidence="7">The sequence shown here is derived from an EMBL/GenBank/DDBJ whole genome shotgun (WGS) entry which is preliminary data.</text>
</comment>
<evidence type="ECO:0000256" key="2">
    <source>
        <dbReference type="ARBA" id="ARBA00023008"/>
    </source>
</evidence>
<dbReference type="PANTHER" id="PTHR12151">
    <property type="entry name" value="ELECTRON TRANSPORT PROTIN SCO1/SENC FAMILY MEMBER"/>
    <property type="match status" value="1"/>
</dbReference>
<protein>
    <submittedName>
        <fullName evidence="7">Photosynthetic protein synthase II</fullName>
    </submittedName>
</protein>
<evidence type="ECO:0000259" key="6">
    <source>
        <dbReference type="PROSITE" id="PS51352"/>
    </source>
</evidence>